<evidence type="ECO:0000256" key="7">
    <source>
        <dbReference type="ARBA" id="ARBA00023014"/>
    </source>
</evidence>
<comment type="cofactor">
    <cofactor evidence="1">
        <name>[4Fe-4S] cluster</name>
        <dbReference type="ChEBI" id="CHEBI:49883"/>
    </cofactor>
</comment>
<comment type="similarity">
    <text evidence="8">Belongs to the CRISPR-associated exonuclease Cas4 family.</text>
</comment>
<dbReference type="NCBIfam" id="TIGR00372">
    <property type="entry name" value="cas4"/>
    <property type="match status" value="1"/>
</dbReference>
<dbReference type="InterPro" id="IPR022765">
    <property type="entry name" value="Dna2/Cas4_DUF83"/>
</dbReference>
<comment type="cofactor">
    <cofactor evidence="8">
        <name>Mg(2+)</name>
        <dbReference type="ChEBI" id="CHEBI:18420"/>
    </cofactor>
    <cofactor evidence="8">
        <name>Mn(2+)</name>
        <dbReference type="ChEBI" id="CHEBI:29035"/>
    </cofactor>
    <text evidence="8">Mg(2+) or Mn(2+) required for ssDNA cleavage activity.</text>
</comment>
<reference evidence="10 11" key="1">
    <citation type="submission" date="2021-06" db="EMBL/GenBank/DDBJ databases">
        <title>Complete genome sequence of the secondary alcohol utilizing methanogen Methanospirillum hungatei strain GP1.</title>
        <authorList>
            <person name="Day L.A."/>
            <person name="Costa K.C."/>
        </authorList>
    </citation>
    <scope>NUCLEOTIDE SEQUENCE [LARGE SCALE GENOMIC DNA]</scope>
    <source>
        <strain evidence="10 11">GP1</strain>
    </source>
</reference>
<dbReference type="GO" id="GO:0004527">
    <property type="term" value="F:exonuclease activity"/>
    <property type="evidence" value="ECO:0007669"/>
    <property type="project" value="UniProtKB-KW"/>
</dbReference>
<comment type="cofactor">
    <cofactor evidence="8">
        <name>iron-sulfur cluster</name>
        <dbReference type="ChEBI" id="CHEBI:30408"/>
    </cofactor>
</comment>
<dbReference type="GO" id="GO:0051607">
    <property type="term" value="P:defense response to virus"/>
    <property type="evidence" value="ECO:0007669"/>
    <property type="project" value="UniProtKB-KW"/>
</dbReference>
<dbReference type="AlphaFoldDB" id="A0A8F5VJM0"/>
<keyword evidence="7 8" id="KW-0411">Iron-sulfur</keyword>
<dbReference type="GO" id="GO:0046872">
    <property type="term" value="F:metal ion binding"/>
    <property type="evidence" value="ECO:0007669"/>
    <property type="project" value="UniProtKB-KW"/>
</dbReference>
<organism evidence="10 11">
    <name type="scientific">Methanospirillum hungatei</name>
    <dbReference type="NCBI Taxonomy" id="2203"/>
    <lineage>
        <taxon>Archaea</taxon>
        <taxon>Methanobacteriati</taxon>
        <taxon>Methanobacteriota</taxon>
        <taxon>Stenosarchaea group</taxon>
        <taxon>Methanomicrobia</taxon>
        <taxon>Methanomicrobiales</taxon>
        <taxon>Methanospirillaceae</taxon>
        <taxon>Methanospirillum</taxon>
    </lineage>
</organism>
<feature type="domain" description="DUF83" evidence="9">
    <location>
        <begin position="14"/>
        <end position="179"/>
    </location>
</feature>
<keyword evidence="3 8" id="KW-0479">Metal-binding</keyword>
<name>A0A8F5VJM0_METHU</name>
<accession>A0A8F5VJM0</accession>
<keyword evidence="8" id="KW-0464">Manganese</keyword>
<comment type="function">
    <text evidence="8">CRISPR (clustered regularly interspaced short palindromic repeat) is an adaptive immune system that provides protection against mobile genetic elements (viruses, transposable elements and conjugative plasmids). CRISPR clusters contain sequences complementary to antecedent mobile elements and target invading nucleic acids. CRISPR clusters are transcribed and processed into CRISPR RNA (crRNA).</text>
</comment>
<dbReference type="OrthoDB" id="26676at2157"/>
<evidence type="ECO:0000256" key="4">
    <source>
        <dbReference type="ARBA" id="ARBA00022801"/>
    </source>
</evidence>
<keyword evidence="4 8" id="KW-0378">Hydrolase</keyword>
<gene>
    <name evidence="10" type="primary">cas4</name>
    <name evidence="10" type="ORF">KSK55_12870</name>
</gene>
<evidence type="ECO:0000256" key="6">
    <source>
        <dbReference type="ARBA" id="ARBA00023004"/>
    </source>
</evidence>
<evidence type="ECO:0000313" key="10">
    <source>
        <dbReference type="EMBL" id="QXO94216.1"/>
    </source>
</evidence>
<dbReference type="EC" id="3.1.12.1" evidence="8"/>
<keyword evidence="6 8" id="KW-0408">Iron</keyword>
<dbReference type="PANTHER" id="PTHR36531">
    <property type="entry name" value="CRISPR-ASSOCIATED EXONUCLEASE CAS4"/>
    <property type="match status" value="1"/>
</dbReference>
<dbReference type="InterPro" id="IPR051827">
    <property type="entry name" value="Cas4_exonuclease"/>
</dbReference>
<evidence type="ECO:0000313" key="11">
    <source>
        <dbReference type="Proteomes" id="UP000694228"/>
    </source>
</evidence>
<evidence type="ECO:0000256" key="5">
    <source>
        <dbReference type="ARBA" id="ARBA00022839"/>
    </source>
</evidence>
<dbReference type="Proteomes" id="UP000694228">
    <property type="component" value="Chromosome"/>
</dbReference>
<keyword evidence="8" id="KW-0051">Antiviral defense</keyword>
<keyword evidence="5 8" id="KW-0269">Exonuclease</keyword>
<evidence type="ECO:0000256" key="1">
    <source>
        <dbReference type="ARBA" id="ARBA00001966"/>
    </source>
</evidence>
<dbReference type="InterPro" id="IPR013343">
    <property type="entry name" value="CRISPR-assoc_prot_Cas4"/>
</dbReference>
<dbReference type="EMBL" id="CP077107">
    <property type="protein sequence ID" value="QXO94216.1"/>
    <property type="molecule type" value="Genomic_DNA"/>
</dbReference>
<dbReference type="PANTHER" id="PTHR36531:SF6">
    <property type="entry name" value="DNA REPLICATION ATP-DEPENDENT HELICASE_NUCLEASE DNA2"/>
    <property type="match status" value="1"/>
</dbReference>
<evidence type="ECO:0000256" key="3">
    <source>
        <dbReference type="ARBA" id="ARBA00022723"/>
    </source>
</evidence>
<dbReference type="Pfam" id="PF01930">
    <property type="entry name" value="Cas_Cas4"/>
    <property type="match status" value="1"/>
</dbReference>
<keyword evidence="2 8" id="KW-0540">Nuclease</keyword>
<evidence type="ECO:0000256" key="8">
    <source>
        <dbReference type="RuleBase" id="RU365022"/>
    </source>
</evidence>
<evidence type="ECO:0000256" key="2">
    <source>
        <dbReference type="ARBA" id="ARBA00022722"/>
    </source>
</evidence>
<proteinExistence type="inferred from homology"/>
<evidence type="ECO:0000259" key="9">
    <source>
        <dbReference type="Pfam" id="PF01930"/>
    </source>
</evidence>
<protein>
    <recommendedName>
        <fullName evidence="8">CRISPR-associated exonuclease Cas4</fullName>
        <ecNumber evidence="8">3.1.12.1</ecNumber>
    </recommendedName>
</protein>
<dbReference type="GO" id="GO:0051536">
    <property type="term" value="F:iron-sulfur cluster binding"/>
    <property type="evidence" value="ECO:0007669"/>
    <property type="project" value="UniProtKB-KW"/>
</dbReference>
<sequence>MTLKSRWIDDMINVSDINQFLYCPRRLFYLQFYQTQGINEFLVDGRKNHSKHGRRGGYIFELYVHSDRFGLHGKIDLIDCSDGMKPVERKRGDRFFENDVIQLCAYGLLLEEYLEKPVGVGIIYLFGTNRRHEIPLSDSLKDKTIQIIEDIRSMKPEVIPGFANNPNKCTKCSVKLYCLPYESHILEGGENESG</sequence>